<reference evidence="1" key="2">
    <citation type="submission" date="2015-07" db="EMBL/GenBank/DDBJ databases">
        <title>Plasmids, circular viruses and viroids from rat gut.</title>
        <authorList>
            <person name="Jorgensen T.J."/>
            <person name="Hansen M.A."/>
            <person name="Xu Z."/>
            <person name="Tabak M.A."/>
            <person name="Sorensen S.J."/>
            <person name="Hansen L.H."/>
        </authorList>
    </citation>
    <scope>NUCLEOTIDE SEQUENCE</scope>
    <source>
        <plasmid evidence="1">pRGRH1866</plasmid>
    </source>
</reference>
<organism evidence="1">
    <name type="scientific">uncultured prokaryote</name>
    <dbReference type="NCBI Taxonomy" id="198431"/>
    <lineage>
        <taxon>unclassified sequences</taxon>
        <taxon>environmental samples</taxon>
    </lineage>
</organism>
<evidence type="ECO:0000313" key="1">
    <source>
        <dbReference type="EMBL" id="CRY98166.1"/>
    </source>
</evidence>
<dbReference type="AlphaFoldDB" id="A0A0H5Q824"/>
<sequence>MANVKQKKGFTKKILGGSELTMEEYAAYITALKAKPFLTSAEASTLFEIGIGRVRSLMKADDADFVVMTDTIRSRRIHRETFEKYLVSHGIH</sequence>
<name>A0A0H5Q824_9ZZZZ</name>
<dbReference type="Gene3D" id="3.90.105.50">
    <property type="match status" value="1"/>
</dbReference>
<dbReference type="EMBL" id="LN854358">
    <property type="protein sequence ID" value="CRY98166.1"/>
    <property type="molecule type" value="Genomic_DNA"/>
</dbReference>
<protein>
    <submittedName>
        <fullName evidence="1">Uncharacterized protein</fullName>
    </submittedName>
</protein>
<keyword evidence="1" id="KW-0614">Plasmid</keyword>
<accession>A0A0H5Q824</accession>
<proteinExistence type="predicted"/>
<dbReference type="InterPro" id="IPR038148">
    <property type="entry name" value="Tn1545/Tn916_Xis"/>
</dbReference>
<reference evidence="1" key="1">
    <citation type="submission" date="2015-06" db="EMBL/GenBank/DDBJ databases">
        <authorList>
            <person name="Joergensen T."/>
        </authorList>
    </citation>
    <scope>NUCLEOTIDE SEQUENCE</scope>
    <source>
        <plasmid evidence="1">pRGRH1866</plasmid>
    </source>
</reference>
<geneLocation type="plasmid" evidence="1">
    <name>pRGRH1866</name>
</geneLocation>